<keyword evidence="3" id="KW-1185">Reference proteome</keyword>
<organism evidence="2 3">
    <name type="scientific">Stephania cephalantha</name>
    <dbReference type="NCBI Taxonomy" id="152367"/>
    <lineage>
        <taxon>Eukaryota</taxon>
        <taxon>Viridiplantae</taxon>
        <taxon>Streptophyta</taxon>
        <taxon>Embryophyta</taxon>
        <taxon>Tracheophyta</taxon>
        <taxon>Spermatophyta</taxon>
        <taxon>Magnoliopsida</taxon>
        <taxon>Ranunculales</taxon>
        <taxon>Menispermaceae</taxon>
        <taxon>Menispermoideae</taxon>
        <taxon>Cissampelideae</taxon>
        <taxon>Stephania</taxon>
    </lineage>
</organism>
<name>A0AAP0Q3B8_9MAGN</name>
<evidence type="ECO:0000256" key="1">
    <source>
        <dbReference type="SAM" id="MobiDB-lite"/>
    </source>
</evidence>
<reference evidence="2 3" key="1">
    <citation type="submission" date="2024-01" db="EMBL/GenBank/DDBJ databases">
        <title>Genome assemblies of Stephania.</title>
        <authorList>
            <person name="Yang L."/>
        </authorList>
    </citation>
    <scope>NUCLEOTIDE SEQUENCE [LARGE SCALE GENOMIC DNA]</scope>
    <source>
        <strain evidence="2">JXDWG</strain>
        <tissue evidence="2">Leaf</tissue>
    </source>
</reference>
<dbReference type="EMBL" id="JBBNAG010000001">
    <property type="protein sequence ID" value="KAK9166222.1"/>
    <property type="molecule type" value="Genomic_DNA"/>
</dbReference>
<evidence type="ECO:0000313" key="3">
    <source>
        <dbReference type="Proteomes" id="UP001419268"/>
    </source>
</evidence>
<protein>
    <submittedName>
        <fullName evidence="2">Uncharacterized protein</fullName>
    </submittedName>
</protein>
<comment type="caution">
    <text evidence="2">The sequence shown here is derived from an EMBL/GenBank/DDBJ whole genome shotgun (WGS) entry which is preliminary data.</text>
</comment>
<gene>
    <name evidence="2" type="ORF">Scep_001413</name>
</gene>
<sequence>MYADEGQRRTTTRALEAATVDGEGFKGSDSEGFGGSDGKRRGLRRQRRQMARALKAATGDGTTSGRPDDNSQSQSQRRQRPQPPTYGAEISGSFSDLLWIRWPFSIADLDGDS</sequence>
<accession>A0AAP0Q3B8</accession>
<feature type="compositionally biased region" description="Basic residues" evidence="1">
    <location>
        <begin position="41"/>
        <end position="50"/>
    </location>
</feature>
<evidence type="ECO:0000313" key="2">
    <source>
        <dbReference type="EMBL" id="KAK9166222.1"/>
    </source>
</evidence>
<dbReference type="AlphaFoldDB" id="A0AAP0Q3B8"/>
<proteinExistence type="predicted"/>
<dbReference type="Proteomes" id="UP001419268">
    <property type="component" value="Unassembled WGS sequence"/>
</dbReference>
<feature type="region of interest" description="Disordered" evidence="1">
    <location>
        <begin position="1"/>
        <end position="90"/>
    </location>
</feature>